<dbReference type="GO" id="GO:0004519">
    <property type="term" value="F:endonuclease activity"/>
    <property type="evidence" value="ECO:0007669"/>
    <property type="project" value="UniProtKB-KW"/>
</dbReference>
<gene>
    <name evidence="1" type="ORF">FIC94_13100</name>
</gene>
<evidence type="ECO:0000313" key="1">
    <source>
        <dbReference type="EMBL" id="TNV15080.1"/>
    </source>
</evidence>
<dbReference type="RefSeq" id="WP_140025155.1">
    <property type="nucleotide sequence ID" value="NZ_JBHUFG010000051.1"/>
</dbReference>
<dbReference type="CDD" id="cd00085">
    <property type="entry name" value="HNHc"/>
    <property type="match status" value="1"/>
</dbReference>
<name>A0ABY2Y390_9HYPH</name>
<keyword evidence="1" id="KW-0540">Nuclease</keyword>
<comment type="caution">
    <text evidence="1">The sequence shown here is derived from an EMBL/GenBank/DDBJ whole genome shotgun (WGS) entry which is preliminary data.</text>
</comment>
<dbReference type="Gene3D" id="1.10.30.50">
    <property type="match status" value="1"/>
</dbReference>
<accession>A0ABY2Y390</accession>
<evidence type="ECO:0000313" key="2">
    <source>
        <dbReference type="Proteomes" id="UP000312784"/>
    </source>
</evidence>
<dbReference type="Proteomes" id="UP000312784">
    <property type="component" value="Unassembled WGS sequence"/>
</dbReference>
<keyword evidence="2" id="KW-1185">Reference proteome</keyword>
<sequence length="138" mass="15631">MLTIKQKFGGKCAYCGCELPEKGWHVDHAEPVIRKSQWESTGYSTGRFVPTGEVFRPENNTIENLMPACASCNLYKSSMNIEGLRWELERQIERARKTSVNFRLAEKFGLLTVNETAVVFHFERYSAGRQALNGGDHG</sequence>
<keyword evidence="1" id="KW-0255">Endonuclease</keyword>
<reference evidence="1 2" key="1">
    <citation type="submission" date="2019-06" db="EMBL/GenBank/DDBJ databases">
        <title>Ochrobactrum cricket sp.nov., isolated from the insect Teleogryllus occipitalis living in deserted cropland.</title>
        <authorList>
            <person name="Hu M."/>
        </authorList>
    </citation>
    <scope>NUCLEOTIDE SEQUENCE [LARGE SCALE GENOMIC DNA]</scope>
    <source>
        <strain evidence="1 2">LCB8</strain>
    </source>
</reference>
<proteinExistence type="predicted"/>
<keyword evidence="1" id="KW-0378">Hydrolase</keyword>
<protein>
    <submittedName>
        <fullName evidence="1">HNH endonuclease</fullName>
    </submittedName>
</protein>
<organism evidence="1 2">
    <name type="scientific">Ochrobactrum teleogrylli</name>
    <dbReference type="NCBI Taxonomy" id="2479765"/>
    <lineage>
        <taxon>Bacteria</taxon>
        <taxon>Pseudomonadati</taxon>
        <taxon>Pseudomonadota</taxon>
        <taxon>Alphaproteobacteria</taxon>
        <taxon>Hyphomicrobiales</taxon>
        <taxon>Brucellaceae</taxon>
        <taxon>Brucella/Ochrobactrum group</taxon>
        <taxon>Ochrobactrum</taxon>
    </lineage>
</organism>
<dbReference type="EMBL" id="VEWL01000007">
    <property type="protein sequence ID" value="TNV15080.1"/>
    <property type="molecule type" value="Genomic_DNA"/>
</dbReference>
<dbReference type="InterPro" id="IPR003615">
    <property type="entry name" value="HNH_nuc"/>
</dbReference>